<evidence type="ECO:0000313" key="2">
    <source>
        <dbReference type="Proteomes" id="UP000235965"/>
    </source>
</evidence>
<accession>A0A2J7PW03</accession>
<dbReference type="AlphaFoldDB" id="A0A2J7PW03"/>
<name>A0A2J7PW03_9NEOP</name>
<organism evidence="1 2">
    <name type="scientific">Cryptotermes secundus</name>
    <dbReference type="NCBI Taxonomy" id="105785"/>
    <lineage>
        <taxon>Eukaryota</taxon>
        <taxon>Metazoa</taxon>
        <taxon>Ecdysozoa</taxon>
        <taxon>Arthropoda</taxon>
        <taxon>Hexapoda</taxon>
        <taxon>Insecta</taxon>
        <taxon>Pterygota</taxon>
        <taxon>Neoptera</taxon>
        <taxon>Polyneoptera</taxon>
        <taxon>Dictyoptera</taxon>
        <taxon>Blattodea</taxon>
        <taxon>Blattoidea</taxon>
        <taxon>Termitoidae</taxon>
        <taxon>Kalotermitidae</taxon>
        <taxon>Cryptotermitinae</taxon>
        <taxon>Cryptotermes</taxon>
    </lineage>
</organism>
<evidence type="ECO:0000313" key="1">
    <source>
        <dbReference type="EMBL" id="PNF20515.1"/>
    </source>
</evidence>
<sequence length="50" mass="5582">MFSIKWTLAKSEVMDGWELASEVATRPECQLICDSCSQQLVASSSLIIIY</sequence>
<protein>
    <submittedName>
        <fullName evidence="1">Uncharacterized protein</fullName>
    </submittedName>
</protein>
<keyword evidence="2" id="KW-1185">Reference proteome</keyword>
<proteinExistence type="predicted"/>
<dbReference type="EMBL" id="NEVH01020940">
    <property type="protein sequence ID" value="PNF20515.1"/>
    <property type="molecule type" value="Genomic_DNA"/>
</dbReference>
<dbReference type="InParanoid" id="A0A2J7PW03"/>
<dbReference type="Proteomes" id="UP000235965">
    <property type="component" value="Unassembled WGS sequence"/>
</dbReference>
<reference evidence="1 2" key="1">
    <citation type="submission" date="2017-12" db="EMBL/GenBank/DDBJ databases">
        <title>Hemimetabolous genomes reveal molecular basis of termite eusociality.</title>
        <authorList>
            <person name="Harrison M.C."/>
            <person name="Jongepier E."/>
            <person name="Robertson H.M."/>
            <person name="Arning N."/>
            <person name="Bitard-Feildel T."/>
            <person name="Chao H."/>
            <person name="Childers C.P."/>
            <person name="Dinh H."/>
            <person name="Doddapaneni H."/>
            <person name="Dugan S."/>
            <person name="Gowin J."/>
            <person name="Greiner C."/>
            <person name="Han Y."/>
            <person name="Hu H."/>
            <person name="Hughes D.S.T."/>
            <person name="Huylmans A.-K."/>
            <person name="Kemena C."/>
            <person name="Kremer L.P.M."/>
            <person name="Lee S.L."/>
            <person name="Lopez-Ezquerra A."/>
            <person name="Mallet L."/>
            <person name="Monroy-Kuhn J.M."/>
            <person name="Moser A."/>
            <person name="Murali S.C."/>
            <person name="Muzny D.M."/>
            <person name="Otani S."/>
            <person name="Piulachs M.-D."/>
            <person name="Poelchau M."/>
            <person name="Qu J."/>
            <person name="Schaub F."/>
            <person name="Wada-Katsumata A."/>
            <person name="Worley K.C."/>
            <person name="Xie Q."/>
            <person name="Ylla G."/>
            <person name="Poulsen M."/>
            <person name="Gibbs R.A."/>
            <person name="Schal C."/>
            <person name="Richards S."/>
            <person name="Belles X."/>
            <person name="Korb J."/>
            <person name="Bornberg-Bauer E."/>
        </authorList>
    </citation>
    <scope>NUCLEOTIDE SEQUENCE [LARGE SCALE GENOMIC DNA]</scope>
    <source>
        <tissue evidence="1">Whole body</tissue>
    </source>
</reference>
<comment type="caution">
    <text evidence="1">The sequence shown here is derived from an EMBL/GenBank/DDBJ whole genome shotgun (WGS) entry which is preliminary data.</text>
</comment>
<gene>
    <name evidence="1" type="ORF">B7P43_G06296</name>
</gene>